<reference evidence="2" key="2">
    <citation type="submission" date="2013-12" db="EMBL/GenBank/DDBJ databases">
        <title>Evolution of pathogenesis and genome organization in the Tremellales.</title>
        <authorList>
            <person name="Cuomo C."/>
            <person name="Litvintseva A."/>
            <person name="Heitman J."/>
            <person name="Chen Y."/>
            <person name="Sun S."/>
            <person name="Springer D."/>
            <person name="Dromer F."/>
            <person name="Young S."/>
            <person name="Zeng Q."/>
            <person name="Chapman S."/>
            <person name="Gujja S."/>
            <person name="Saif S."/>
            <person name="Birren B."/>
        </authorList>
    </citation>
    <scope>NUCLEOTIDE SEQUENCE [LARGE SCALE GENOMIC DNA]</scope>
    <source>
        <strain evidence="2">BCC8398</strain>
    </source>
</reference>
<dbReference type="AlphaFoldDB" id="A0A1B9H1N0"/>
<keyword evidence="2" id="KW-1185">Reference proteome</keyword>
<organism evidence="1 2">
    <name type="scientific">Kwoniella heveanensis BCC8398</name>
    <dbReference type="NCBI Taxonomy" id="1296120"/>
    <lineage>
        <taxon>Eukaryota</taxon>
        <taxon>Fungi</taxon>
        <taxon>Dikarya</taxon>
        <taxon>Basidiomycota</taxon>
        <taxon>Agaricomycotina</taxon>
        <taxon>Tremellomycetes</taxon>
        <taxon>Tremellales</taxon>
        <taxon>Cryptococcaceae</taxon>
        <taxon>Kwoniella</taxon>
    </lineage>
</organism>
<dbReference type="GO" id="GO:0003713">
    <property type="term" value="F:transcription coactivator activity"/>
    <property type="evidence" value="ECO:0007669"/>
    <property type="project" value="InterPro"/>
</dbReference>
<dbReference type="STRING" id="1296120.A0A1B9H1N0"/>
<dbReference type="EMBL" id="KI669493">
    <property type="protein sequence ID" value="OCF37160.1"/>
    <property type="molecule type" value="Genomic_DNA"/>
</dbReference>
<gene>
    <name evidence="1" type="ORF">I316_01067</name>
</gene>
<dbReference type="InterPro" id="IPR044852">
    <property type="entry name" value="WBP2-like"/>
</dbReference>
<dbReference type="PANTHER" id="PTHR31606">
    <property type="entry name" value="WW DOMAIN BINDING PROTEIN 2, ISOFORM E"/>
    <property type="match status" value="1"/>
</dbReference>
<sequence length="187" mass="19870">MSVNTVHLGPGQTLPLQHGEDVLTPGHTAEIELKIPATIAGPKRSERAKGMIWVTDHRVIFVSDTIDTPSTSASAAAAPSEPPSYDAPPVLRSLEIPYTSLNLATYNLPTFSANHLILLFVPDPSSSAINAASALPDPGRGQNLELKVWVGEGAGHAVWKRIEGERSRVAERAARGVDEELPAYAPA</sequence>
<evidence type="ECO:0000313" key="2">
    <source>
        <dbReference type="Proteomes" id="UP000092666"/>
    </source>
</evidence>
<dbReference type="GO" id="GO:0031490">
    <property type="term" value="F:chromatin DNA binding"/>
    <property type="evidence" value="ECO:0007669"/>
    <property type="project" value="TreeGrafter"/>
</dbReference>
<accession>A0A1B9H1N0</accession>
<dbReference type="Proteomes" id="UP000092666">
    <property type="component" value="Unassembled WGS sequence"/>
</dbReference>
<protein>
    <submittedName>
        <fullName evidence="1">Uncharacterized protein</fullName>
    </submittedName>
</protein>
<reference evidence="1 2" key="1">
    <citation type="submission" date="2013-07" db="EMBL/GenBank/DDBJ databases">
        <title>The Genome Sequence of Cryptococcus heveanensis BCC8398.</title>
        <authorList>
            <consortium name="The Broad Institute Genome Sequencing Platform"/>
            <person name="Cuomo C."/>
            <person name="Litvintseva A."/>
            <person name="Chen Y."/>
            <person name="Heitman J."/>
            <person name="Sun S."/>
            <person name="Springer D."/>
            <person name="Dromer F."/>
            <person name="Young S.K."/>
            <person name="Zeng Q."/>
            <person name="Gargeya S."/>
            <person name="Fitzgerald M."/>
            <person name="Abouelleil A."/>
            <person name="Alvarado L."/>
            <person name="Berlin A.M."/>
            <person name="Chapman S.B."/>
            <person name="Dewar J."/>
            <person name="Goldberg J."/>
            <person name="Griggs A."/>
            <person name="Gujja S."/>
            <person name="Hansen M."/>
            <person name="Howarth C."/>
            <person name="Imamovic A."/>
            <person name="Larimer J."/>
            <person name="McCowan C."/>
            <person name="Murphy C."/>
            <person name="Pearson M."/>
            <person name="Priest M."/>
            <person name="Roberts A."/>
            <person name="Saif S."/>
            <person name="Shea T."/>
            <person name="Sykes S."/>
            <person name="Wortman J."/>
            <person name="Nusbaum C."/>
            <person name="Birren B."/>
        </authorList>
    </citation>
    <scope>NUCLEOTIDE SEQUENCE [LARGE SCALE GENOMIC DNA]</scope>
    <source>
        <strain evidence="1 2">BCC8398</strain>
    </source>
</reference>
<dbReference type="GO" id="GO:0005634">
    <property type="term" value="C:nucleus"/>
    <property type="evidence" value="ECO:0007669"/>
    <property type="project" value="TreeGrafter"/>
</dbReference>
<dbReference type="PANTHER" id="PTHR31606:SF1">
    <property type="entry name" value="WW DOMAIN BINDING PROTEIN 2, ISOFORM E"/>
    <property type="match status" value="1"/>
</dbReference>
<proteinExistence type="predicted"/>
<evidence type="ECO:0000313" key="1">
    <source>
        <dbReference type="EMBL" id="OCF37160.1"/>
    </source>
</evidence>
<dbReference type="OrthoDB" id="1259151at2759"/>
<name>A0A1B9H1N0_9TREE</name>